<dbReference type="PANTHER" id="PTHR31302:SF31">
    <property type="entry name" value="PHOSPHODIESTERASE YAEI"/>
    <property type="match status" value="1"/>
</dbReference>
<protein>
    <recommendedName>
        <fullName evidence="3">Calcineurin-like phosphoesterase domain-containing protein</fullName>
    </recommendedName>
</protein>
<dbReference type="Gene3D" id="3.60.21.10">
    <property type="match status" value="1"/>
</dbReference>
<dbReference type="RefSeq" id="WP_004426869.1">
    <property type="nucleotide sequence ID" value="NZ_JALP01000067.1"/>
</dbReference>
<evidence type="ECO:0000256" key="2">
    <source>
        <dbReference type="ARBA" id="ARBA00022801"/>
    </source>
</evidence>
<evidence type="ECO:0000259" key="3">
    <source>
        <dbReference type="Pfam" id="PF00149"/>
    </source>
</evidence>
<comment type="caution">
    <text evidence="4">The sequence shown here is derived from an EMBL/GenBank/DDBJ whole genome shotgun (WGS) entry which is preliminary data.</text>
</comment>
<dbReference type="InterPro" id="IPR051158">
    <property type="entry name" value="Metallophosphoesterase_sf"/>
</dbReference>
<dbReference type="GO" id="GO:0016020">
    <property type="term" value="C:membrane"/>
    <property type="evidence" value="ECO:0007669"/>
    <property type="project" value="GOC"/>
</dbReference>
<dbReference type="GO" id="GO:0046872">
    <property type="term" value="F:metal ion binding"/>
    <property type="evidence" value="ECO:0007669"/>
    <property type="project" value="UniProtKB-KW"/>
</dbReference>
<sequence>MFKRKKLLIALLMAIIGVPLFLSDQNNRLVVTEFELEGLDQSHFGELKIVHLSDLHSKSFGSKQRKLLNRVEELQPDLIVVTGDLIDAKKAESEAPLHLMEGLVELAPVYFVTGNHEWWSGDFGQLEMNLEQIGVEVMRNDYKTVHLKKGQLNIVGIDDPAIQSNQSEEITTEQHLSVIFENELIEAENYTILLAHRPEFFALYQEYDVDLILSGHAHGGQIGLPNNGGLIAPNQGLFPEYVKGMYTGKSSKMIVHRGLGNSIIPQRLFNRPEIILLRN</sequence>
<name>A0A4S4K3C8_ALKAL</name>
<dbReference type="InterPro" id="IPR004843">
    <property type="entry name" value="Calcineurin-like_PHP"/>
</dbReference>
<dbReference type="InterPro" id="IPR029052">
    <property type="entry name" value="Metallo-depent_PP-like"/>
</dbReference>
<dbReference type="Proteomes" id="UP000297014">
    <property type="component" value="Unassembled WGS sequence"/>
</dbReference>
<keyword evidence="2" id="KW-0378">Hydrolase</keyword>
<evidence type="ECO:0000313" key="4">
    <source>
        <dbReference type="EMBL" id="THG91467.1"/>
    </source>
</evidence>
<feature type="domain" description="Calcineurin-like phosphoesterase" evidence="3">
    <location>
        <begin position="47"/>
        <end position="219"/>
    </location>
</feature>
<dbReference type="AlphaFoldDB" id="A0A4S4K3C8"/>
<dbReference type="CDD" id="cd07385">
    <property type="entry name" value="MPP_YkuE_C"/>
    <property type="match status" value="1"/>
</dbReference>
<dbReference type="GO" id="GO:0008758">
    <property type="term" value="F:UDP-2,3-diacylglucosamine hydrolase activity"/>
    <property type="evidence" value="ECO:0007669"/>
    <property type="project" value="TreeGrafter"/>
</dbReference>
<dbReference type="OrthoDB" id="9780884at2"/>
<dbReference type="PANTHER" id="PTHR31302">
    <property type="entry name" value="TRANSMEMBRANE PROTEIN WITH METALLOPHOSPHOESTERASE DOMAIN-RELATED"/>
    <property type="match status" value="1"/>
</dbReference>
<evidence type="ECO:0000313" key="5">
    <source>
        <dbReference type="Proteomes" id="UP000297014"/>
    </source>
</evidence>
<keyword evidence="1" id="KW-0479">Metal-binding</keyword>
<reference evidence="4 5" key="1">
    <citation type="submission" date="2014-01" db="EMBL/GenBank/DDBJ databases">
        <title>Draft genome sequencing of Bacillus alcalophilus CGMCC 1.3604.</title>
        <authorList>
            <person name="Yang J."/>
            <person name="Diao L."/>
            <person name="Yang S."/>
        </authorList>
    </citation>
    <scope>NUCLEOTIDE SEQUENCE [LARGE SCALE GENOMIC DNA]</scope>
    <source>
        <strain evidence="4 5">CGMCC 1.3604</strain>
    </source>
</reference>
<dbReference type="Pfam" id="PF00149">
    <property type="entry name" value="Metallophos"/>
    <property type="match status" value="1"/>
</dbReference>
<dbReference type="SUPFAM" id="SSF56300">
    <property type="entry name" value="Metallo-dependent phosphatases"/>
    <property type="match status" value="1"/>
</dbReference>
<dbReference type="GO" id="GO:0009245">
    <property type="term" value="P:lipid A biosynthetic process"/>
    <property type="evidence" value="ECO:0007669"/>
    <property type="project" value="TreeGrafter"/>
</dbReference>
<dbReference type="EMBL" id="JALP01000067">
    <property type="protein sequence ID" value="THG91467.1"/>
    <property type="molecule type" value="Genomic_DNA"/>
</dbReference>
<evidence type="ECO:0000256" key="1">
    <source>
        <dbReference type="ARBA" id="ARBA00022723"/>
    </source>
</evidence>
<proteinExistence type="predicted"/>
<gene>
    <name evidence="4" type="ORF">AJ85_04610</name>
</gene>
<accession>A0A4S4K3C8</accession>
<organism evidence="4 5">
    <name type="scientific">Alkalihalobacillus alcalophilus ATCC 27647 = CGMCC 1.3604</name>
    <dbReference type="NCBI Taxonomy" id="1218173"/>
    <lineage>
        <taxon>Bacteria</taxon>
        <taxon>Bacillati</taxon>
        <taxon>Bacillota</taxon>
        <taxon>Bacilli</taxon>
        <taxon>Bacillales</taxon>
        <taxon>Bacillaceae</taxon>
        <taxon>Alkalihalobacillus</taxon>
    </lineage>
</organism>